<dbReference type="RefSeq" id="WP_147046080.1">
    <property type="nucleotide sequence ID" value="NZ_BJZV01000007.1"/>
</dbReference>
<proteinExistence type="predicted"/>
<organism evidence="2 3">
    <name type="scientific">Methylobacterium gnaphalii</name>
    <dbReference type="NCBI Taxonomy" id="1010610"/>
    <lineage>
        <taxon>Bacteria</taxon>
        <taxon>Pseudomonadati</taxon>
        <taxon>Pseudomonadota</taxon>
        <taxon>Alphaproteobacteria</taxon>
        <taxon>Hyphomicrobiales</taxon>
        <taxon>Methylobacteriaceae</taxon>
        <taxon>Methylobacterium</taxon>
    </lineage>
</organism>
<protein>
    <submittedName>
        <fullName evidence="2">Uncharacterized protein</fullName>
    </submittedName>
</protein>
<evidence type="ECO:0000256" key="1">
    <source>
        <dbReference type="SAM" id="MobiDB-lite"/>
    </source>
</evidence>
<gene>
    <name evidence="2" type="ORF">MGN01_16180</name>
</gene>
<dbReference type="EMBL" id="BJZV01000007">
    <property type="protein sequence ID" value="GEP09773.1"/>
    <property type="molecule type" value="Genomic_DNA"/>
</dbReference>
<keyword evidence="3" id="KW-1185">Reference proteome</keyword>
<dbReference type="OrthoDB" id="8005429at2"/>
<evidence type="ECO:0000313" key="2">
    <source>
        <dbReference type="EMBL" id="GEP09773.1"/>
    </source>
</evidence>
<dbReference type="AlphaFoldDB" id="A0A512JIM4"/>
<dbReference type="Proteomes" id="UP000321750">
    <property type="component" value="Unassembled WGS sequence"/>
</dbReference>
<name>A0A512JIM4_9HYPH</name>
<accession>A0A512JIM4</accession>
<comment type="caution">
    <text evidence="2">The sequence shown here is derived from an EMBL/GenBank/DDBJ whole genome shotgun (WGS) entry which is preliminary data.</text>
</comment>
<evidence type="ECO:0000313" key="3">
    <source>
        <dbReference type="Proteomes" id="UP000321750"/>
    </source>
</evidence>
<reference evidence="2 3" key="1">
    <citation type="submission" date="2019-07" db="EMBL/GenBank/DDBJ databases">
        <title>Whole genome shotgun sequence of Methylobacterium gnaphalii NBRC 107716.</title>
        <authorList>
            <person name="Hosoyama A."/>
            <person name="Uohara A."/>
            <person name="Ohji S."/>
            <person name="Ichikawa N."/>
        </authorList>
    </citation>
    <scope>NUCLEOTIDE SEQUENCE [LARGE SCALE GENOMIC DNA]</scope>
    <source>
        <strain evidence="2 3">NBRC 107716</strain>
    </source>
</reference>
<sequence>MSDIRKQRAFDGRCTVFAGDSLIISNLSDETADLIVAHFSSTETPASAARTLGGRGLGASPDLPRVRATSRRTR</sequence>
<feature type="region of interest" description="Disordered" evidence="1">
    <location>
        <begin position="44"/>
        <end position="74"/>
    </location>
</feature>